<evidence type="ECO:0000313" key="8">
    <source>
        <dbReference type="Proteomes" id="UP000000450"/>
    </source>
</evidence>
<proteinExistence type="inferred from homology"/>
<dbReference type="InterPro" id="IPR020616">
    <property type="entry name" value="Thiolase_N"/>
</dbReference>
<reference evidence="7 8" key="1">
    <citation type="journal article" date="2010" name="J. Bacteriol.">
        <title>Completed genome sequence of the anaerobic iron-oxidizing bacterium Acidovorax ebreus strain TPSY.</title>
        <authorList>
            <person name="Byrne-Bailey K.G."/>
            <person name="Weber K.A."/>
            <person name="Chair A.H."/>
            <person name="Bose S."/>
            <person name="Knox T."/>
            <person name="Spanbauer T.L."/>
            <person name="Chertkov O."/>
            <person name="Coates J.D."/>
        </authorList>
    </citation>
    <scope>NUCLEOTIDE SEQUENCE [LARGE SCALE GENOMIC DNA]</scope>
    <source>
        <strain evidence="7 8">TPSY</strain>
    </source>
</reference>
<feature type="domain" description="Thiolase N-terminal" evidence="5">
    <location>
        <begin position="6"/>
        <end position="248"/>
    </location>
</feature>
<comment type="similarity">
    <text evidence="1 4">Belongs to the thiolase-like superfamily. Thiolase family.</text>
</comment>
<name>A0A9J9QC88_ACIET</name>
<dbReference type="Gene3D" id="3.40.47.10">
    <property type="match status" value="1"/>
</dbReference>
<keyword evidence="8" id="KW-1185">Reference proteome</keyword>
<evidence type="ECO:0000259" key="5">
    <source>
        <dbReference type="Pfam" id="PF00108"/>
    </source>
</evidence>
<gene>
    <name evidence="7" type="ordered locus">Dtpsy_1542</name>
</gene>
<sequence length="389" mass="39602">MNAIPILAWARTPVAPVGGALAACQPHDLAAPLVARMLADAGLPAEAVDAVVLGNALGAGGNPARMLALAASLPEGIPAVTLDSQCCAGLDAVTHACGLLALGQADVVVAGGAEAWSRAPLRMHRPLQAEEAPVPYDRPPFTPWPARDPDMLLAALDGARRLGLTRHAQDAYAMASHARSVAARAAMAHEIVPLRGLAQDAYPRLLSAARVARMPAVASGQSVDGQDCSLSTVAVSPKADGAALLLLATPSACARWGVRPRAQWRGSVSVGGAPESPMLCAVDVARAAQQRCGWDWAALEALELHDAFAAQGLAFCNALGLPLGAINRGGGGLARGHPIGASGAIALVRVLAQMAQRQGADRTDRTLRGMACIAGAGGLGAATWVEMPE</sequence>
<organism evidence="7 8">
    <name type="scientific">Acidovorax ebreus (strain TPSY)</name>
    <name type="common">Diaphorobacter sp. (strain TPSY)</name>
    <dbReference type="NCBI Taxonomy" id="535289"/>
    <lineage>
        <taxon>Bacteria</taxon>
        <taxon>Pseudomonadati</taxon>
        <taxon>Pseudomonadota</taxon>
        <taxon>Betaproteobacteria</taxon>
        <taxon>Burkholderiales</taxon>
        <taxon>Comamonadaceae</taxon>
        <taxon>Diaphorobacter</taxon>
    </lineage>
</organism>
<keyword evidence="2 4" id="KW-0808">Transferase</keyword>
<dbReference type="InterPro" id="IPR016039">
    <property type="entry name" value="Thiolase-like"/>
</dbReference>
<dbReference type="CDD" id="cd00751">
    <property type="entry name" value="thiolase"/>
    <property type="match status" value="1"/>
</dbReference>
<keyword evidence="3 4" id="KW-0012">Acyltransferase</keyword>
<dbReference type="InterPro" id="IPR020613">
    <property type="entry name" value="Thiolase_CS"/>
</dbReference>
<dbReference type="PANTHER" id="PTHR18919">
    <property type="entry name" value="ACETYL-COA C-ACYLTRANSFERASE"/>
    <property type="match status" value="1"/>
</dbReference>
<dbReference type="AlphaFoldDB" id="A0A9J9QC88"/>
<feature type="domain" description="Thiolase C-terminal" evidence="6">
    <location>
        <begin position="259"/>
        <end position="385"/>
    </location>
</feature>
<evidence type="ECO:0000256" key="1">
    <source>
        <dbReference type="ARBA" id="ARBA00010982"/>
    </source>
</evidence>
<dbReference type="RefSeq" id="WP_015913114.1">
    <property type="nucleotide sequence ID" value="NC_011992.1"/>
</dbReference>
<evidence type="ECO:0000313" key="7">
    <source>
        <dbReference type="EMBL" id="ACM33003.1"/>
    </source>
</evidence>
<evidence type="ECO:0000259" key="6">
    <source>
        <dbReference type="Pfam" id="PF02803"/>
    </source>
</evidence>
<dbReference type="Pfam" id="PF00108">
    <property type="entry name" value="Thiolase_N"/>
    <property type="match status" value="1"/>
</dbReference>
<dbReference type="GO" id="GO:0003988">
    <property type="term" value="F:acetyl-CoA C-acyltransferase activity"/>
    <property type="evidence" value="ECO:0007669"/>
    <property type="project" value="UniProtKB-ARBA"/>
</dbReference>
<dbReference type="EMBL" id="CP001392">
    <property type="protein sequence ID" value="ACM33003.1"/>
    <property type="molecule type" value="Genomic_DNA"/>
</dbReference>
<dbReference type="InterPro" id="IPR020617">
    <property type="entry name" value="Thiolase_C"/>
</dbReference>
<evidence type="ECO:0000256" key="4">
    <source>
        <dbReference type="RuleBase" id="RU003557"/>
    </source>
</evidence>
<dbReference type="Proteomes" id="UP000000450">
    <property type="component" value="Chromosome"/>
</dbReference>
<accession>A0A9J9QC88</accession>
<dbReference type="PROSITE" id="PS00737">
    <property type="entry name" value="THIOLASE_2"/>
    <property type="match status" value="1"/>
</dbReference>
<dbReference type="Pfam" id="PF02803">
    <property type="entry name" value="Thiolase_C"/>
    <property type="match status" value="1"/>
</dbReference>
<dbReference type="InterPro" id="IPR002155">
    <property type="entry name" value="Thiolase"/>
</dbReference>
<protein>
    <submittedName>
        <fullName evidence="7">Acetyl-CoA acetyltransferase</fullName>
    </submittedName>
</protein>
<dbReference type="PANTHER" id="PTHR18919:SF107">
    <property type="entry name" value="ACETYL-COA ACETYLTRANSFERASE, CYTOSOLIC"/>
    <property type="match status" value="1"/>
</dbReference>
<dbReference type="PIRSF" id="PIRSF000429">
    <property type="entry name" value="Ac-CoA_Ac_transf"/>
    <property type="match status" value="1"/>
</dbReference>
<dbReference type="SUPFAM" id="SSF53901">
    <property type="entry name" value="Thiolase-like"/>
    <property type="match status" value="1"/>
</dbReference>
<dbReference type="KEGG" id="dia:Dtpsy_1542"/>
<evidence type="ECO:0000256" key="2">
    <source>
        <dbReference type="ARBA" id="ARBA00022679"/>
    </source>
</evidence>
<evidence type="ECO:0000256" key="3">
    <source>
        <dbReference type="ARBA" id="ARBA00023315"/>
    </source>
</evidence>